<accession>A0ABU6D173</accession>
<feature type="transmembrane region" description="Helical" evidence="7">
    <location>
        <begin position="98"/>
        <end position="125"/>
    </location>
</feature>
<dbReference type="Proteomes" id="UP001308005">
    <property type="component" value="Unassembled WGS sequence"/>
</dbReference>
<comment type="subcellular location">
    <subcellularLocation>
        <location evidence="1">Cell membrane</location>
        <topology evidence="1">Multi-pass membrane protein</topology>
    </subcellularLocation>
</comment>
<protein>
    <submittedName>
        <fullName evidence="8">NrfD/PsrC family molybdoenzyme membrane anchor subunit</fullName>
    </submittedName>
</protein>
<evidence type="ECO:0000256" key="6">
    <source>
        <dbReference type="ARBA" id="ARBA00023136"/>
    </source>
</evidence>
<feature type="transmembrane region" description="Helical" evidence="7">
    <location>
        <begin position="252"/>
        <end position="272"/>
    </location>
</feature>
<dbReference type="Pfam" id="PF03916">
    <property type="entry name" value="NrfD"/>
    <property type="match status" value="1"/>
</dbReference>
<organism evidence="8 9">
    <name type="scientific">Candidatus Thiothrix phosphatis</name>
    <dbReference type="NCBI Taxonomy" id="3112415"/>
    <lineage>
        <taxon>Bacteria</taxon>
        <taxon>Pseudomonadati</taxon>
        <taxon>Pseudomonadota</taxon>
        <taxon>Gammaproteobacteria</taxon>
        <taxon>Thiotrichales</taxon>
        <taxon>Thiotrichaceae</taxon>
        <taxon>Thiothrix</taxon>
    </lineage>
</organism>
<feature type="transmembrane region" description="Helical" evidence="7">
    <location>
        <begin position="67"/>
        <end position="91"/>
    </location>
</feature>
<name>A0ABU6D173_9GAMM</name>
<evidence type="ECO:0000313" key="9">
    <source>
        <dbReference type="Proteomes" id="UP001308005"/>
    </source>
</evidence>
<evidence type="ECO:0000256" key="4">
    <source>
        <dbReference type="ARBA" id="ARBA00022692"/>
    </source>
</evidence>
<feature type="transmembrane region" description="Helical" evidence="7">
    <location>
        <begin position="221"/>
        <end position="240"/>
    </location>
</feature>
<keyword evidence="6 7" id="KW-0472">Membrane</keyword>
<feature type="transmembrane region" description="Helical" evidence="7">
    <location>
        <begin position="145"/>
        <end position="168"/>
    </location>
</feature>
<evidence type="ECO:0000256" key="1">
    <source>
        <dbReference type="ARBA" id="ARBA00004651"/>
    </source>
</evidence>
<keyword evidence="4 7" id="KW-0812">Transmembrane</keyword>
<sequence>MSNTKQLTFFSFIKDGVMAALSGGKMYWTWIGFLLFLIAITALNYYFQITQGMAITGMSDQVSWGFYIANFAFFVGIAAAAVLLVVPAYIFHRTDVKSVVLIGEGLAVAAVVVAMGFVAVDIGRIDRAWHVIPFLGKFNWPSSMLAWDIIVLNGYLFLNLLIPMYILWNHYQGKEPDVRKYFAFVVLSMFWAISIHTVTAFLFSSNISRPFWHTSLLAPRFIASAFTAGPALMIIALQALRSYTDYPIKQSIIDMLALIMTVALQINIYFVAAELFTDFYNPTAHAASMIYLFMGLDGFMALKGWIWTAMAANITAVILLMVHKTRTNMTTLNVACGLAFAGIWIEKGMGLVVTGFIPSPLGEIYEYSPTLKELGVSVGIYAVGCLVFTLFAKAGMAIEMGRVGAGKASASVRNVMEGAGDEGNPDPLTVT</sequence>
<reference evidence="9" key="1">
    <citation type="submission" date="2023-07" db="EMBL/GenBank/DDBJ databases">
        <title>The carbon used by Thiothrix.</title>
        <authorList>
            <person name="Chen L."/>
        </authorList>
    </citation>
    <scope>NUCLEOTIDE SEQUENCE [LARGE SCALE GENOMIC DNA]</scope>
</reference>
<feature type="transmembrane region" description="Helical" evidence="7">
    <location>
        <begin position="374"/>
        <end position="392"/>
    </location>
</feature>
<dbReference type="InterPro" id="IPR005614">
    <property type="entry name" value="NrfD-like"/>
</dbReference>
<keyword evidence="5 7" id="KW-1133">Transmembrane helix</keyword>
<dbReference type="InterPro" id="IPR054823">
    <property type="entry name" value="DsrP-like"/>
</dbReference>
<keyword evidence="3" id="KW-1003">Cell membrane</keyword>
<keyword evidence="9" id="KW-1185">Reference proteome</keyword>
<dbReference type="NCBIfam" id="NF045798">
    <property type="entry name" value="DsrP"/>
    <property type="match status" value="1"/>
</dbReference>
<comment type="similarity">
    <text evidence="2">Belongs to the NrfD family.</text>
</comment>
<evidence type="ECO:0000256" key="5">
    <source>
        <dbReference type="ARBA" id="ARBA00022989"/>
    </source>
</evidence>
<dbReference type="PANTHER" id="PTHR43044">
    <property type="match status" value="1"/>
</dbReference>
<proteinExistence type="inferred from homology"/>
<dbReference type="EMBL" id="JAYMYJ010000133">
    <property type="protein sequence ID" value="MEB4592403.1"/>
    <property type="molecule type" value="Genomic_DNA"/>
</dbReference>
<feature type="transmembrane region" description="Helical" evidence="7">
    <location>
        <begin position="180"/>
        <end position="201"/>
    </location>
</feature>
<gene>
    <name evidence="8" type="primary">nrfD</name>
    <name evidence="8" type="ORF">VSS37_15560</name>
</gene>
<feature type="transmembrane region" description="Helical" evidence="7">
    <location>
        <begin position="334"/>
        <end position="354"/>
    </location>
</feature>
<evidence type="ECO:0000256" key="7">
    <source>
        <dbReference type="SAM" id="Phobius"/>
    </source>
</evidence>
<evidence type="ECO:0000313" key="8">
    <source>
        <dbReference type="EMBL" id="MEB4592403.1"/>
    </source>
</evidence>
<feature type="transmembrane region" description="Helical" evidence="7">
    <location>
        <begin position="304"/>
        <end position="322"/>
    </location>
</feature>
<dbReference type="RefSeq" id="WP_324696663.1">
    <property type="nucleotide sequence ID" value="NZ_JAYMYJ010000133.1"/>
</dbReference>
<evidence type="ECO:0000256" key="3">
    <source>
        <dbReference type="ARBA" id="ARBA00022475"/>
    </source>
</evidence>
<dbReference type="PANTHER" id="PTHR43044:SF2">
    <property type="entry name" value="POLYSULPHIDE REDUCTASE NRFD"/>
    <property type="match status" value="1"/>
</dbReference>
<evidence type="ECO:0000256" key="2">
    <source>
        <dbReference type="ARBA" id="ARBA00008929"/>
    </source>
</evidence>
<feature type="transmembrane region" description="Helical" evidence="7">
    <location>
        <begin position="27"/>
        <end position="47"/>
    </location>
</feature>
<comment type="caution">
    <text evidence="8">The sequence shown here is derived from an EMBL/GenBank/DDBJ whole genome shotgun (WGS) entry which is preliminary data.</text>
</comment>
<dbReference type="Gene3D" id="1.20.1630.10">
    <property type="entry name" value="Formate dehydrogenase/DMSO reductase domain"/>
    <property type="match status" value="1"/>
</dbReference>